<dbReference type="AlphaFoldDB" id="A0A1I8IG78"/>
<dbReference type="GO" id="GO:0045735">
    <property type="term" value="F:nutrient reservoir activity"/>
    <property type="evidence" value="ECO:0007669"/>
    <property type="project" value="UniProtKB-KW"/>
</dbReference>
<reference evidence="6" key="1">
    <citation type="submission" date="2016-11" db="UniProtKB">
        <authorList>
            <consortium name="WormBaseParasite"/>
        </authorList>
    </citation>
    <scope>IDENTIFICATION</scope>
</reference>
<proteinExistence type="inferred from homology"/>
<sequence length="1168" mass="125130">PNGQPMRREPAVREHVIIHVQEFTAQLGHNSLTNREAAALESQSKLCIRVLRRVDCEIPQVASLRLAQAVQLDTVSAPLSRDVLLEQQTPLVQDERFVHGNVLTRHFFTSFGNCSSSAHSSNIFHALRFVQLKLEASNLGEPLVFPETRLHSAQHPFQPEQTATLLPLRLHCSDRRLKRRRSQDCLLPAACCSDRRLKRSQDCLLPAACCSDRRLKRRRSQDCLLPAACCSDRRLKRRRSQDCLLPALAAVTAGSSGDDRRTVCCLPLAAVTAGSLLRVLSSTSVEMRLSNVHYAAADAQDAECNQDPREVKEDDSDDFDIQAVLLAVCCSTTNSRSVLDCNARLHGLALGNRWSSNGSRSTMSWFPFRQGWLRQRASGPGPGAPTHAPRNFSYTATTNSWYRTAHHQDVVAEPDDSTRSSDRPPLEPAVTAASGRQQTVLRSSPLEPAVTAASGRQQTVLRSSPLEPAVTAASGRQQTVLRSSPLEPAVTAASGRQQTVLRSSPLEPAVTAASGRQQTVLRSSPLEPAVTAASGRQQTVLRSSPLEPAVTAASGRQQTVLRSSPLEPAVTAASGRQQTVLRSSPLEPAVTAASGRQQTVLRSSPLEPAVTAASGRQQTVLRSSPLEPAVTAASGRQQTVLRSSPLEPAVTAASGRQQTVLRSSPLEPAVTAASGRQQTVLRSSPLEPAVICKSPNGFHKRTVPRWKAEYKVRRQLLLSCVSLAKDSFCSSDGGCGGGGEGGISGLEDADPWLVAQVQRAQLRVFIVLVLTSSVDQTVSGAADAAVALVVLVFFVVVADLLDVAVGGSGGSFSRLALGAEGGRDASLGSAAVEAQSAWHLDRICRRSQGVAMLSKRLIGWLFEWASLGALALSPSAFSDSWSILVTSDASLNATGWPTELGTAVQPEVCSTGTSSASQSNKPVATQDNTEVAGQQSSGPQISKRMAASSDASPIQPADSQPGQQLRKTVLQSLRQLRQASQQQILQPVVLHMQPVFVPAAGQVRAEQAGALLLLVLQQILLSRRSLQPALKHGGNAAGTTWQSLVRQAAVLRSELGRVGQTVAHGAAVQSEAAASRWRVSPGVVRLQPVDVVRHKRAEGAHQSQHPCRGDLREDAHKIVFYKKVFLKSKKVFLKSKKVFLKSKKKSSQAELAKVFPRSSTSKAATPGP</sequence>
<feature type="compositionally biased region" description="Polar residues" evidence="4">
    <location>
        <begin position="908"/>
        <end position="940"/>
    </location>
</feature>
<accession>A0A1I8IG78</accession>
<name>A0A1I8IG78_9PLAT</name>
<feature type="region of interest" description="Disordered" evidence="4">
    <location>
        <begin position="412"/>
        <end position="479"/>
    </location>
</feature>
<evidence type="ECO:0000256" key="1">
    <source>
        <dbReference type="ARBA" id="ARBA00005777"/>
    </source>
</evidence>
<evidence type="ECO:0000256" key="4">
    <source>
        <dbReference type="SAM" id="MobiDB-lite"/>
    </source>
</evidence>
<dbReference type="Pfam" id="PF01559">
    <property type="entry name" value="Zein"/>
    <property type="match status" value="1"/>
</dbReference>
<dbReference type="InterPro" id="IPR002530">
    <property type="entry name" value="Zein"/>
</dbReference>
<evidence type="ECO:0000313" key="6">
    <source>
        <dbReference type="WBParaSite" id="maker-uti_cns_0012180-snap-gene-0.2-mRNA-1"/>
    </source>
</evidence>
<evidence type="ECO:0000256" key="3">
    <source>
        <dbReference type="ARBA" id="ARBA00023129"/>
    </source>
</evidence>
<evidence type="ECO:0000313" key="5">
    <source>
        <dbReference type="Proteomes" id="UP000095280"/>
    </source>
</evidence>
<feature type="compositionally biased region" description="Basic and acidic residues" evidence="4">
    <location>
        <begin position="412"/>
        <end position="425"/>
    </location>
</feature>
<feature type="region of interest" description="Disordered" evidence="4">
    <location>
        <begin position="653"/>
        <end position="677"/>
    </location>
</feature>
<evidence type="ECO:0000256" key="2">
    <source>
        <dbReference type="ARBA" id="ARBA00022761"/>
    </source>
</evidence>
<comment type="similarity">
    <text evidence="1">Belongs to the zein family.</text>
</comment>
<dbReference type="Proteomes" id="UP000095280">
    <property type="component" value="Unplaced"/>
</dbReference>
<feature type="compositionally biased region" description="Polar residues" evidence="4">
    <location>
        <begin position="949"/>
        <end position="963"/>
    </location>
</feature>
<dbReference type="WBParaSite" id="maker-uti_cns_0012180-snap-gene-0.2-mRNA-1">
    <property type="protein sequence ID" value="maker-uti_cns_0012180-snap-gene-0.2-mRNA-1"/>
    <property type="gene ID" value="maker-uti_cns_0012180-snap-gene-0.2"/>
</dbReference>
<organism evidence="5 6">
    <name type="scientific">Macrostomum lignano</name>
    <dbReference type="NCBI Taxonomy" id="282301"/>
    <lineage>
        <taxon>Eukaryota</taxon>
        <taxon>Metazoa</taxon>
        <taxon>Spiralia</taxon>
        <taxon>Lophotrochozoa</taxon>
        <taxon>Platyhelminthes</taxon>
        <taxon>Rhabditophora</taxon>
        <taxon>Macrostomorpha</taxon>
        <taxon>Macrostomida</taxon>
        <taxon>Macrostomidae</taxon>
        <taxon>Macrostomum</taxon>
    </lineage>
</organism>
<keyword evidence="3" id="KW-0708">Seed storage protein</keyword>
<protein>
    <submittedName>
        <fullName evidence="6">RING-type domain-containing protein</fullName>
    </submittedName>
</protein>
<keyword evidence="5" id="KW-1185">Reference proteome</keyword>
<feature type="region of interest" description="Disordered" evidence="4">
    <location>
        <begin position="907"/>
        <end position="963"/>
    </location>
</feature>
<keyword evidence="2" id="KW-0758">Storage protein</keyword>